<dbReference type="STRING" id="698492.A0A0E9NGU7"/>
<dbReference type="InterPro" id="IPR013792">
    <property type="entry name" value="RNA3'P_cycl/enolpyr_Trfase_a/b"/>
</dbReference>
<comment type="catalytic activity">
    <reaction evidence="19 20">
        <text>shikimate + ATP = 3-phosphoshikimate + ADP + H(+)</text>
        <dbReference type="Rhea" id="RHEA:13121"/>
        <dbReference type="ChEBI" id="CHEBI:15378"/>
        <dbReference type="ChEBI" id="CHEBI:30616"/>
        <dbReference type="ChEBI" id="CHEBI:36208"/>
        <dbReference type="ChEBI" id="CHEBI:145989"/>
        <dbReference type="ChEBI" id="CHEBI:456216"/>
        <dbReference type="EC" id="2.7.1.71"/>
    </reaction>
</comment>
<dbReference type="PIRSF" id="PIRSF000514">
    <property type="entry name" value="Pentafunct_AroM"/>
    <property type="match status" value="1"/>
</dbReference>
<comment type="function">
    <text evidence="18 19 20">The AROM polypeptide catalyzes 5 consecutive enzymatic reactions in prechorismate polyaromatic amino acid biosynthesis.</text>
</comment>
<sequence length="1618" mass="175997">MQPRTAHVARAAALRGQAVTLNPSNGSDPTMASVKDIVKVPILGKDNLIQVGYNLRQHLVEDILENIKSSTYVIITDTNLAPRYLPSLEEAFRNASQKYTPAPRLLTYTIPPGETSKSRATKAEIEDWLLSEECTRDTVILAMGGGVIGDMIGYVAATFMRGVRFCQIPTTLLAMVDSSIGGKTAIDTPLGKNLIGAFWQPERIYIDFSFLETLPEREFINGMAEVIKTAAIWSEEDFIRLEDNNEIVLNAMRTTGQAGASKFAEIKDLLQAIVLGSVRTKAYVVSADEREGGLRNLLNFGHSIGHAYEAILTPQILHGECVAIGMVKEAELARFLGVLKPIAVGRLTKCLTAYGLPSTVEDKRIKKLSGGKHCPVDQLLKIMAVDKKNDGKNKKIVLLSGIGKTYEKKASTVQDDVIRKILAVDLEIGQVSSKLGEKETVITPPGSKSITNRALVLASLAKGTCRLKNMLASDDTQHMLTAMQLLGSAEFQWENEGEVLVVNGGLQSLKAPAQELYLGNAGTAARFLTTVCTLVNSGDAKREEVVLTGNARMKQRPIGPLVDSLRSNGAQIEYLESEGCLPLRMKTDVGLKGGRIELAATISSQYVSSLLMCAPFAKEPVTLALVGGQPISQLYIDMTISMMASFGIHVTRSKTEANTYHIPLGEYVNPAEYVIESDASSATYPLAIAAITGTKCTIPNIGSGSLQGDARFAVDVLMPMGCTVEQTLTSTTVQGPPVGTLQPLPHVDMEPMTDAFLTASVLAAVAQGRNGADNTTNITGIANQRVKECNRIAAMIHELAKFGVVCNELPDGISINGINYKNLKKPTGGVFCYDDHRVAMSFSVLSIIASEPVLLLDKQCVGKTWPYWWDVLENNFVVPIKGVEIKPSSHKSTSVQVDKDSSVVLIGMRGAGKTTMGVLAANILHRPFVDLDQYMEEITGKTIPQIIEEVGWEGFRKKETEILEEFLRTKPRGYVAACGGGVVETSENRDILNAYIKDGGIVVHIHRNIDAVIQYLNIDKTRPAFVDDLMGVWLRRKPFFKECSSFQYYSPSARIDQSSESSSASFRNISIDFARFLRNISGEGRFHEALMRKQRSSFVSLTFPDVRGALSTLSKVTEGSDAVELRVDLLREEGQPAAYPSLDYVAEQLSVLREWTPLPIVFTIRTAPQGGQFPATAEDVALQYMLSAISWGVEYVDLELGWSKETLQKVVKSKGSSKIITSWHDWSGAQPWSSPMWTQKYKLGREYGDIVKLINKADTIEDNFRLEQFRRDVTAAEPGPLIAINMGRVGQLSRVLNPVMTPVTHPALPFKAAPGQLSVVEINQGLTISGLLAPKTFHLFGTPISHSRSPALHNSSFQALGLPHKYELYETADVQALQNVIRGEDFGGASVTIPHKLSIMPLLDEISLDAQTIGAVNTIIPQVRDGKTVLIGDNTDWIGIRESISRAIAPVLPQGSAFVIGAGGTSRAAIFALKQMGFSTICLANRTSDKLATIVQSFPADFNLIPVASQAEAAEAFKKNGAPMVVVATVPADIPMAENLTGIVNEILANGAETKTKVLLDLAYKPLVTPLMRRAEKAGWKAVQGLDVLLEQGVEQFRLWTGMNAPYEVASKAVFGEQ</sequence>
<comment type="catalytic activity">
    <reaction evidence="19 20">
        <text>7-phospho-2-dehydro-3-deoxy-D-arabino-heptonate = 3-dehydroquinate + phosphate</text>
        <dbReference type="Rhea" id="RHEA:21968"/>
        <dbReference type="ChEBI" id="CHEBI:32364"/>
        <dbReference type="ChEBI" id="CHEBI:43474"/>
        <dbReference type="ChEBI" id="CHEBI:58394"/>
        <dbReference type="EC" id="4.2.3.4"/>
    </reaction>
</comment>
<evidence type="ECO:0000259" key="25">
    <source>
        <dbReference type="Pfam" id="PF24621"/>
    </source>
</evidence>
<feature type="domain" description="Enolpyruvate transferase" evidence="21">
    <location>
        <begin position="441"/>
        <end position="872"/>
    </location>
</feature>
<dbReference type="InterPro" id="IPR036291">
    <property type="entry name" value="NAD(P)-bd_dom_sf"/>
</dbReference>
<dbReference type="InterPro" id="IPR041121">
    <property type="entry name" value="SDH_C"/>
</dbReference>
<gene>
    <name evidence="26" type="ORF">G7K_2805-t1</name>
</gene>
<accession>A0A0E9NGU7</accession>
<dbReference type="SUPFAM" id="SSF51735">
    <property type="entry name" value="NAD(P)-binding Rossmann-fold domains"/>
    <property type="match status" value="1"/>
</dbReference>
<comment type="similarity">
    <text evidence="19 20">In the C-terminal section; belongs to the shikimate dehydrogenase family.</text>
</comment>
<keyword evidence="9 19" id="KW-0418">Kinase</keyword>
<feature type="binding site" evidence="19">
    <location>
        <begin position="210"/>
        <end position="213"/>
    </location>
    <ligand>
        <name>NAD(+)</name>
        <dbReference type="ChEBI" id="CHEBI:57540"/>
    </ligand>
</feature>
<feature type="region of interest" description="3-dehydroquinase" evidence="19">
    <location>
        <begin position="1101"/>
        <end position="1321"/>
    </location>
</feature>
<evidence type="ECO:0000313" key="26">
    <source>
        <dbReference type="EMBL" id="GAO48635.1"/>
    </source>
</evidence>
<evidence type="ECO:0000256" key="7">
    <source>
        <dbReference type="ARBA" id="ARBA00022723"/>
    </source>
</evidence>
<feature type="binding site" evidence="19">
    <location>
        <position position="318"/>
    </location>
    <ligand>
        <name>Zn(2+)</name>
        <dbReference type="ChEBI" id="CHEBI:29105"/>
        <note>catalytic</note>
    </ligand>
</feature>
<dbReference type="OMA" id="SWANMSW"/>
<dbReference type="FunFam" id="3.20.20.70:FF:000135">
    <property type="entry name" value="Pentafunctional AROM polypeptide"/>
    <property type="match status" value="1"/>
</dbReference>
<dbReference type="Pfam" id="PF01487">
    <property type="entry name" value="DHquinase_I"/>
    <property type="match status" value="1"/>
</dbReference>
<dbReference type="GO" id="GO:0005737">
    <property type="term" value="C:cytoplasm"/>
    <property type="evidence" value="ECO:0007669"/>
    <property type="project" value="UniProtKB-SubCell"/>
</dbReference>
<keyword evidence="16 19" id="KW-0511">Multifunctional enzyme</keyword>
<dbReference type="NCBIfam" id="TIGR01093">
    <property type="entry name" value="aroD"/>
    <property type="match status" value="1"/>
</dbReference>
<feature type="binding site" evidence="19">
    <location>
        <position position="193"/>
    </location>
    <ligand>
        <name>7-phospho-2-dehydro-3-deoxy-D-arabino-heptonate</name>
        <dbReference type="ChEBI" id="CHEBI:58394"/>
    </ligand>
</feature>
<comment type="caution">
    <text evidence="26">The sequence shown here is derived from an EMBL/GenBank/DDBJ whole genome shotgun (WGS) entry which is preliminary data.</text>
</comment>
<dbReference type="PROSITE" id="PS00885">
    <property type="entry name" value="EPSP_SYNTHASE_2"/>
    <property type="match status" value="1"/>
</dbReference>
<feature type="active site" description="Schiff-base intermediate with substrate; for 3-dehydroquinate dehydratase activity" evidence="19">
    <location>
        <position position="1252"/>
    </location>
</feature>
<comment type="similarity">
    <text evidence="19 20">In the 2nd section; belongs to the EPSP synthase family.</text>
</comment>
<dbReference type="InterPro" id="IPR031322">
    <property type="entry name" value="Shikimate/glucono_kinase"/>
</dbReference>
<dbReference type="HAMAP" id="MF_00109">
    <property type="entry name" value="Shikimate_kinase"/>
    <property type="match status" value="1"/>
</dbReference>
<evidence type="ECO:0000256" key="17">
    <source>
        <dbReference type="ARBA" id="ARBA00044633"/>
    </source>
</evidence>
<evidence type="ECO:0000256" key="20">
    <source>
        <dbReference type="PIRNR" id="PIRNR000514"/>
    </source>
</evidence>
<evidence type="ECO:0000256" key="2">
    <source>
        <dbReference type="ARBA" id="ARBA00004811"/>
    </source>
</evidence>
<keyword evidence="14 19" id="KW-0057">Aromatic amino acid biosynthesis</keyword>
<dbReference type="GO" id="GO:0003855">
    <property type="term" value="F:3-dehydroquinate dehydratase activity"/>
    <property type="evidence" value="ECO:0007669"/>
    <property type="project" value="UniProtKB-UniRule"/>
</dbReference>
<dbReference type="GO" id="GO:0009073">
    <property type="term" value="P:aromatic amino acid family biosynthetic process"/>
    <property type="evidence" value="ECO:0007669"/>
    <property type="project" value="UniProtKB-UniRule"/>
</dbReference>
<dbReference type="Gene3D" id="3.40.50.1970">
    <property type="match status" value="1"/>
</dbReference>
<dbReference type="GO" id="GO:0003856">
    <property type="term" value="F:3-dehydroquinate synthase activity"/>
    <property type="evidence" value="ECO:0007669"/>
    <property type="project" value="UniProtKB-UniRule"/>
</dbReference>
<feature type="binding site" evidence="19">
    <location>
        <position position="150"/>
    </location>
    <ligand>
        <name>NAD(+)</name>
        <dbReference type="ChEBI" id="CHEBI:57540"/>
    </ligand>
</feature>
<dbReference type="NCBIfam" id="TIGR01809">
    <property type="entry name" value="Shik-DH-AROM"/>
    <property type="match status" value="1"/>
</dbReference>
<feature type="binding site" evidence="19">
    <location>
        <position position="318"/>
    </location>
    <ligand>
        <name>7-phospho-2-dehydro-3-deoxy-D-arabino-heptonate</name>
        <dbReference type="ChEBI" id="CHEBI:58394"/>
    </ligand>
</feature>
<evidence type="ECO:0000256" key="12">
    <source>
        <dbReference type="ARBA" id="ARBA00022857"/>
    </source>
</evidence>
<comment type="pathway">
    <text evidence="19 20">Metabolic intermediate biosynthesis; chorismate biosynthesis; chorismate from D-erythrose 4-phosphate and phosphoenolpyruvate: step 3/7.</text>
</comment>
<reference evidence="26 27" key="1">
    <citation type="journal article" date="2011" name="J. Gen. Appl. Microbiol.">
        <title>Draft genome sequencing of the enigmatic yeast Saitoella complicata.</title>
        <authorList>
            <person name="Nishida H."/>
            <person name="Hamamoto M."/>
            <person name="Sugiyama J."/>
        </authorList>
    </citation>
    <scope>NUCLEOTIDE SEQUENCE [LARGE SCALE GENOMIC DNA]</scope>
    <source>
        <strain evidence="26 27">NRRL Y-17804</strain>
    </source>
</reference>
<dbReference type="Gene3D" id="3.40.50.300">
    <property type="entry name" value="P-loop containing nucleotide triphosphate hydrolases"/>
    <property type="match status" value="1"/>
</dbReference>
<dbReference type="SUPFAM" id="SSF51569">
    <property type="entry name" value="Aldolase"/>
    <property type="match status" value="1"/>
</dbReference>
<keyword evidence="27" id="KW-1185">Reference proteome</keyword>
<dbReference type="EC" id="4.2.1.10" evidence="19"/>
<dbReference type="Pfam" id="PF00275">
    <property type="entry name" value="EPSP_synthase"/>
    <property type="match status" value="1"/>
</dbReference>
<dbReference type="GO" id="GO:0003866">
    <property type="term" value="F:3-phosphoshikimate 1-carboxyvinyltransferase activity"/>
    <property type="evidence" value="ECO:0007669"/>
    <property type="project" value="UniProtKB-UniRule"/>
</dbReference>
<dbReference type="Gene3D" id="3.65.10.10">
    <property type="entry name" value="Enolpyruvate transferase domain"/>
    <property type="match status" value="2"/>
</dbReference>
<dbReference type="InterPro" id="IPR001986">
    <property type="entry name" value="Enolpyruvate_Tfrase_dom"/>
</dbReference>
<dbReference type="HAMAP" id="MF_03143">
    <property type="entry name" value="Pentafunct_AroM"/>
    <property type="match status" value="1"/>
</dbReference>
<evidence type="ECO:0000256" key="10">
    <source>
        <dbReference type="ARBA" id="ARBA00022833"/>
    </source>
</evidence>
<comment type="similarity">
    <text evidence="19 20">In the 4th section; belongs to the type-I 3-dehydroquinase family.</text>
</comment>
<protein>
    <recommendedName>
        <fullName evidence="19">Pentafunctional AROM polypeptide</fullName>
    </recommendedName>
    <domain>
        <recommendedName>
            <fullName evidence="19">3-dehydroquinate synthase</fullName>
            <shortName evidence="19">DHQS</shortName>
            <ecNumber evidence="19">4.2.3.4</ecNumber>
        </recommendedName>
    </domain>
    <domain>
        <recommendedName>
            <fullName evidence="19">3-phosphoshikimate 1-carboxyvinyltransferase</fullName>
            <ecNumber evidence="19">2.5.1.19</ecNumber>
        </recommendedName>
        <alternativeName>
            <fullName evidence="19">5-enolpyruvylshikimate-3-phosphate synthase</fullName>
            <shortName evidence="19">EPSP synthase</shortName>
            <shortName evidence="19">EPSPS</shortName>
        </alternativeName>
    </domain>
    <domain>
        <recommendedName>
            <fullName evidence="19">Shikimate kinase</fullName>
            <shortName evidence="19">SK</shortName>
            <ecNumber evidence="19">2.7.1.71</ecNumber>
        </recommendedName>
    </domain>
    <domain>
        <recommendedName>
            <fullName evidence="19">3-dehydroquinate dehydratase</fullName>
            <shortName evidence="19">3-dehydroquinase</shortName>
            <ecNumber evidence="19">4.2.1.10</ecNumber>
        </recommendedName>
    </domain>
    <domain>
        <recommendedName>
            <fullName evidence="19">Shikimate dehydrogenase</fullName>
            <ecNumber evidence="19">1.1.1.25</ecNumber>
        </recommendedName>
    </domain>
</protein>
<feature type="domain" description="3-dehydroquinate synthase N-terminal" evidence="22">
    <location>
        <begin position="108"/>
        <end position="220"/>
    </location>
</feature>
<feature type="region of interest" description="3-dehydroquinate synthase" evidence="19">
    <location>
        <begin position="1"/>
        <end position="415"/>
    </location>
</feature>
<comment type="caution">
    <text evidence="19">Lacks conserved residue(s) required for the propagation of feature annotation.</text>
</comment>
<dbReference type="InterPro" id="IPR001381">
    <property type="entry name" value="DHquinase_I"/>
</dbReference>
<comment type="similarity">
    <text evidence="19">In the N-terminal section; belongs to the sugar phosphate cyclases superfamily. Dehydroquinate synthase family.</text>
</comment>
<dbReference type="NCBIfam" id="TIGR01356">
    <property type="entry name" value="aroA"/>
    <property type="match status" value="1"/>
</dbReference>
<keyword evidence="8 19" id="KW-0547">Nucleotide-binding</keyword>
<evidence type="ECO:0000256" key="1">
    <source>
        <dbReference type="ARBA" id="ARBA00004496"/>
    </source>
</evidence>
<feature type="binding site" evidence="19">
    <location>
        <begin position="77"/>
        <end position="79"/>
    </location>
    <ligand>
        <name>NAD(+)</name>
        <dbReference type="ChEBI" id="CHEBI:57540"/>
    </ligand>
</feature>
<feature type="domain" description="SDH C-terminal" evidence="24">
    <location>
        <begin position="1585"/>
        <end position="1614"/>
    </location>
</feature>
<dbReference type="GO" id="GO:0004765">
    <property type="term" value="F:shikimate kinase activity"/>
    <property type="evidence" value="ECO:0007669"/>
    <property type="project" value="UniProtKB-UniRule"/>
</dbReference>
<feature type="binding site" evidence="19">
    <location>
        <position position="177"/>
    </location>
    <ligand>
        <name>7-phospho-2-dehydro-3-deoxy-D-arabino-heptonate</name>
        <dbReference type="ChEBI" id="CHEBI:58394"/>
    </ligand>
</feature>
<keyword evidence="7 19" id="KW-0479">Metal-binding</keyword>
<feature type="binding site" evidence="19">
    <location>
        <begin position="907"/>
        <end position="914"/>
    </location>
    <ligand>
        <name>ATP</name>
        <dbReference type="ChEBI" id="CHEBI:30616"/>
    </ligand>
</feature>
<dbReference type="SUPFAM" id="SSF56796">
    <property type="entry name" value="Dehydroquinate synthase-like"/>
    <property type="match status" value="1"/>
</dbReference>
<feature type="binding site" evidence="19">
    <location>
        <position position="183"/>
    </location>
    <ligand>
        <name>7-phospho-2-dehydro-3-deoxy-D-arabino-heptonate</name>
        <dbReference type="ChEBI" id="CHEBI:58394"/>
    </ligand>
</feature>
<dbReference type="Gene3D" id="3.40.50.720">
    <property type="entry name" value="NAD(P)-binding Rossmann-like Domain"/>
    <property type="match status" value="1"/>
</dbReference>
<comment type="similarity">
    <text evidence="20">In the N-terminal section; belongs to the dehydroquinate synthase family.</text>
</comment>
<dbReference type="CDD" id="cd01556">
    <property type="entry name" value="EPSP_synthase"/>
    <property type="match status" value="1"/>
</dbReference>
<feature type="region of interest" description="Shikimate dehydrogenase" evidence="19">
    <location>
        <begin position="1334"/>
        <end position="1618"/>
    </location>
</feature>
<dbReference type="Proteomes" id="UP000033140">
    <property type="component" value="Unassembled WGS sequence"/>
</dbReference>
<evidence type="ECO:0000259" key="21">
    <source>
        <dbReference type="Pfam" id="PF00275"/>
    </source>
</evidence>
<comment type="subunit">
    <text evidence="19 20">Homodimer.</text>
</comment>
<feature type="binding site" evidence="19">
    <location>
        <begin position="295"/>
        <end position="299"/>
    </location>
    <ligand>
        <name>7-phospho-2-dehydro-3-deoxy-D-arabino-heptonate</name>
        <dbReference type="ChEBI" id="CHEBI:58394"/>
    </ligand>
</feature>
<dbReference type="InterPro" id="IPR046346">
    <property type="entry name" value="Aminoacid_DH-like_N_sf"/>
</dbReference>
<dbReference type="Pfam" id="PF01761">
    <property type="entry name" value="DHQ_synthase"/>
    <property type="match status" value="1"/>
</dbReference>
<dbReference type="SUPFAM" id="SSF52540">
    <property type="entry name" value="P-loop containing nucleoside triphosphate hydrolases"/>
    <property type="match status" value="1"/>
</dbReference>
<keyword evidence="6 19" id="KW-0808">Transferase</keyword>
<dbReference type="GO" id="GO:0009423">
    <property type="term" value="P:chorismate biosynthetic process"/>
    <property type="evidence" value="ECO:0007669"/>
    <property type="project" value="UniProtKB-UniRule"/>
</dbReference>
<dbReference type="PANTHER" id="PTHR21090:SF5">
    <property type="entry name" value="PENTAFUNCTIONAL AROM POLYPEPTIDE"/>
    <property type="match status" value="1"/>
</dbReference>
<dbReference type="FunFam" id="3.40.50.300:FF:001256">
    <property type="entry name" value="Pentafunctional AROM polypeptide"/>
    <property type="match status" value="1"/>
</dbReference>
<feature type="binding site" evidence="19">
    <location>
        <begin position="225"/>
        <end position="228"/>
    </location>
    <ligand>
        <name>7-phospho-2-dehydro-3-deoxy-D-arabino-heptonate</name>
        <dbReference type="ChEBI" id="CHEBI:58394"/>
    </ligand>
</feature>
<feature type="active site" description="For EPSP synthase activity" evidence="19">
    <location>
        <position position="860"/>
    </location>
</feature>
<dbReference type="GO" id="GO:0004764">
    <property type="term" value="F:shikimate 3-dehydrogenase (NADP+) activity"/>
    <property type="evidence" value="ECO:0007669"/>
    <property type="project" value="UniProtKB-UniRule"/>
</dbReference>
<dbReference type="Pfam" id="PF24621">
    <property type="entry name" value="DHQS_C"/>
    <property type="match status" value="1"/>
</dbReference>
<dbReference type="Gene3D" id="1.20.1090.10">
    <property type="entry name" value="Dehydroquinate synthase-like - alpha domain"/>
    <property type="match status" value="1"/>
</dbReference>
<feature type="active site" description="Proton acceptor; for 3-dehydroquinate synthase activity" evidence="19">
    <location>
        <position position="291"/>
    </location>
</feature>
<feature type="binding site" evidence="19">
    <location>
        <position position="302"/>
    </location>
    <ligand>
        <name>7-phospho-2-dehydro-3-deoxy-D-arabino-heptonate</name>
        <dbReference type="ChEBI" id="CHEBI:58394"/>
    </ligand>
</feature>
<dbReference type="Gene3D" id="3.40.50.10860">
    <property type="entry name" value="Leucine Dehydrogenase, chain A, domain 1"/>
    <property type="match status" value="1"/>
</dbReference>
<evidence type="ECO:0000256" key="19">
    <source>
        <dbReference type="HAMAP-Rule" id="MF_03143"/>
    </source>
</evidence>
<dbReference type="InterPro" id="IPR016037">
    <property type="entry name" value="DHQ_synth_AroB"/>
</dbReference>
<evidence type="ECO:0000313" key="27">
    <source>
        <dbReference type="Proteomes" id="UP000033140"/>
    </source>
</evidence>
<dbReference type="InterPro" id="IPR036968">
    <property type="entry name" value="Enolpyruvate_Tfrase_sf"/>
</dbReference>
<dbReference type="InterPro" id="IPR013708">
    <property type="entry name" value="Shikimate_DH-bd_N"/>
</dbReference>
<dbReference type="EC" id="4.2.3.4" evidence="19"/>
<feature type="active site" description="Proton acceptor; for 3-dehydroquinate synthase activity" evidence="19">
    <location>
        <position position="306"/>
    </location>
</feature>
<dbReference type="CDD" id="cd01065">
    <property type="entry name" value="NAD_bind_Shikimate_DH"/>
    <property type="match status" value="1"/>
</dbReference>
<feature type="binding site" evidence="19">
    <location>
        <begin position="145"/>
        <end position="147"/>
    </location>
    <ligand>
        <name>NAD(+)</name>
        <dbReference type="ChEBI" id="CHEBI:57540"/>
    </ligand>
</feature>
<dbReference type="UniPathway" id="UPA00053">
    <property type="reaction ID" value="UER00085"/>
</dbReference>
<comment type="catalytic activity">
    <reaction evidence="19 20">
        <text>shikimate + NADP(+) = 3-dehydroshikimate + NADPH + H(+)</text>
        <dbReference type="Rhea" id="RHEA:17737"/>
        <dbReference type="ChEBI" id="CHEBI:15378"/>
        <dbReference type="ChEBI" id="CHEBI:16630"/>
        <dbReference type="ChEBI" id="CHEBI:36208"/>
        <dbReference type="ChEBI" id="CHEBI:57783"/>
        <dbReference type="ChEBI" id="CHEBI:58349"/>
        <dbReference type="EC" id="1.1.1.25"/>
    </reaction>
</comment>
<feature type="binding site" evidence="19">
    <location>
        <position position="387"/>
    </location>
    <ligand>
        <name>7-phospho-2-dehydro-3-deoxy-D-arabino-heptonate</name>
        <dbReference type="ChEBI" id="CHEBI:58394"/>
    </ligand>
</feature>
<feature type="binding site" evidence="19">
    <location>
        <position position="225"/>
    </location>
    <ligand>
        <name>Zn(2+)</name>
        <dbReference type="ChEBI" id="CHEBI:29105"/>
        <note>catalytic</note>
    </ligand>
</feature>
<evidence type="ECO:0000256" key="8">
    <source>
        <dbReference type="ARBA" id="ARBA00022741"/>
    </source>
</evidence>
<organism evidence="26 27">
    <name type="scientific">Saitoella complicata (strain BCRC 22490 / CBS 7301 / JCM 7358 / NBRC 10748 / NRRL Y-17804)</name>
    <dbReference type="NCBI Taxonomy" id="698492"/>
    <lineage>
        <taxon>Eukaryota</taxon>
        <taxon>Fungi</taxon>
        <taxon>Dikarya</taxon>
        <taxon>Ascomycota</taxon>
        <taxon>Taphrinomycotina</taxon>
        <taxon>Taphrinomycotina incertae sedis</taxon>
        <taxon>Saitoella</taxon>
    </lineage>
</organism>
<dbReference type="NCBIfam" id="TIGR01357">
    <property type="entry name" value="aroB"/>
    <property type="match status" value="1"/>
</dbReference>
<feature type="domain" description="Shikimate dehydrogenase substrate binding N-terminal" evidence="23">
    <location>
        <begin position="1339"/>
        <end position="1419"/>
    </location>
</feature>
<dbReference type="SUPFAM" id="SSF53223">
    <property type="entry name" value="Aminoacid dehydrogenase-like, N-terminal domain"/>
    <property type="match status" value="1"/>
</dbReference>
<dbReference type="InterPro" id="IPR013785">
    <property type="entry name" value="Aldolase_TIM"/>
</dbReference>
<keyword evidence="15 19" id="KW-0456">Lyase</keyword>
<evidence type="ECO:0000256" key="4">
    <source>
        <dbReference type="ARBA" id="ARBA00022490"/>
    </source>
</evidence>
<evidence type="ECO:0000256" key="9">
    <source>
        <dbReference type="ARBA" id="ARBA00022777"/>
    </source>
</evidence>
<dbReference type="InterPro" id="IPR006264">
    <property type="entry name" value="EPSP_synthase"/>
</dbReference>
<evidence type="ECO:0000256" key="13">
    <source>
        <dbReference type="ARBA" id="ARBA00023002"/>
    </source>
</evidence>
<comment type="similarity">
    <text evidence="19 20">In the 3rd section; belongs to the shikimate kinase family.</text>
</comment>
<dbReference type="GO" id="GO:0046872">
    <property type="term" value="F:metal ion binding"/>
    <property type="evidence" value="ECO:0007669"/>
    <property type="project" value="UniProtKB-UniRule"/>
</dbReference>
<keyword evidence="4 19" id="KW-0963">Cytoplasm</keyword>
<evidence type="ECO:0000256" key="15">
    <source>
        <dbReference type="ARBA" id="ARBA00023239"/>
    </source>
</evidence>
<comment type="pathway">
    <text evidence="19 20">Metabolic intermediate biosynthesis; chorismate biosynthesis; chorismate from D-erythrose 4-phosphate and phosphoenolpyruvate: step 4/7.</text>
</comment>
<reference evidence="26 27" key="2">
    <citation type="journal article" date="2014" name="J. Gen. Appl. Microbiol.">
        <title>The early diverging ascomycetous budding yeast Saitoella complicata has three histone deacetylases belonging to the Clr6, Hos2, and Rpd3 lineages.</title>
        <authorList>
            <person name="Nishida H."/>
            <person name="Matsumoto T."/>
            <person name="Kondo S."/>
            <person name="Hamamoto M."/>
            <person name="Yoshikawa H."/>
        </authorList>
    </citation>
    <scope>NUCLEOTIDE SEQUENCE [LARGE SCALE GENOMIC DNA]</scope>
    <source>
        <strain evidence="26 27">NRRL Y-17804</strain>
    </source>
</reference>
<reference evidence="26 27" key="3">
    <citation type="journal article" date="2015" name="Genome Announc.">
        <title>Draft Genome Sequence of the Archiascomycetous Yeast Saitoella complicata.</title>
        <authorList>
            <person name="Yamauchi K."/>
            <person name="Kondo S."/>
            <person name="Hamamoto M."/>
            <person name="Takahashi Y."/>
            <person name="Ogura Y."/>
            <person name="Hayashi T."/>
            <person name="Nishida H."/>
        </authorList>
    </citation>
    <scope>NUCLEOTIDE SEQUENCE [LARGE SCALE GENOMIC DNA]</scope>
    <source>
        <strain evidence="26 27">NRRL Y-17804</strain>
    </source>
</reference>
<keyword evidence="10 19" id="KW-0862">Zinc</keyword>
<evidence type="ECO:0000256" key="11">
    <source>
        <dbReference type="ARBA" id="ARBA00022840"/>
    </source>
</evidence>
<dbReference type="FunFam" id="3.65.10.10:FF:000008">
    <property type="entry name" value="Pentafunctional AROM polypeptide"/>
    <property type="match status" value="1"/>
</dbReference>
<dbReference type="GO" id="GO:0008652">
    <property type="term" value="P:amino acid biosynthetic process"/>
    <property type="evidence" value="ECO:0007669"/>
    <property type="project" value="UniProtKB-KW"/>
</dbReference>
<comment type="catalytic activity">
    <reaction evidence="17">
        <text>3-phosphoshikimate + phosphoenolpyruvate = 5-O-(1-carboxyvinyl)-3-phosphoshikimate + phosphate</text>
        <dbReference type="Rhea" id="RHEA:21256"/>
        <dbReference type="ChEBI" id="CHEBI:43474"/>
        <dbReference type="ChEBI" id="CHEBI:57701"/>
        <dbReference type="ChEBI" id="CHEBI:58702"/>
        <dbReference type="ChEBI" id="CHEBI:145989"/>
        <dbReference type="EC" id="2.5.1.19"/>
    </reaction>
    <physiologicalReaction direction="left-to-right" evidence="17">
        <dbReference type="Rhea" id="RHEA:21257"/>
    </physiologicalReaction>
</comment>
<comment type="similarity">
    <text evidence="3">Belongs to the EPSP synthase family.</text>
</comment>
<feature type="binding site" evidence="19">
    <location>
        <begin position="170"/>
        <end position="171"/>
    </location>
    <ligand>
        <name>NAD(+)</name>
        <dbReference type="ChEBI" id="CHEBI:57540"/>
    </ligand>
</feature>
<dbReference type="EC" id="2.5.1.19" evidence="19"/>
<dbReference type="FunFam" id="3.40.50.1970:FF:000007">
    <property type="entry name" value="Pentafunctional AROM polypeptide"/>
    <property type="match status" value="1"/>
</dbReference>
<keyword evidence="13 19" id="KW-0560">Oxidoreductase</keyword>
<dbReference type="HAMAP" id="MF_00222">
    <property type="entry name" value="Shikimate_DH_AroE"/>
    <property type="match status" value="1"/>
</dbReference>
<keyword evidence="12 19" id="KW-0521">NADP</keyword>
<comment type="subcellular location">
    <subcellularLocation>
        <location evidence="1 19 20">Cytoplasm</location>
    </subcellularLocation>
</comment>
<evidence type="ECO:0000256" key="16">
    <source>
        <dbReference type="ARBA" id="ARBA00023268"/>
    </source>
</evidence>
<dbReference type="InterPro" id="IPR056179">
    <property type="entry name" value="DHQS_C"/>
</dbReference>
<keyword evidence="11 19" id="KW-0067">ATP-binding</keyword>
<feature type="binding site" evidence="19">
    <location>
        <position position="221"/>
    </location>
    <ligand>
        <name>NAD(+)</name>
        <dbReference type="ChEBI" id="CHEBI:57540"/>
    </ligand>
</feature>
<comment type="pathway">
    <text evidence="19 20">Metabolic intermediate biosynthesis; chorismate biosynthesis; chorismate from D-erythrose 4-phosphate and phosphoenolpyruvate: step 5/7.</text>
</comment>
<dbReference type="Gene3D" id="3.20.20.70">
    <property type="entry name" value="Aldolase class I"/>
    <property type="match status" value="1"/>
</dbReference>
<feature type="domain" description="3-dehydroquinate synthase C-terminal" evidence="25">
    <location>
        <begin position="222"/>
        <end position="389"/>
    </location>
</feature>
<dbReference type="Pfam" id="PF18317">
    <property type="entry name" value="SDH_C"/>
    <property type="match status" value="1"/>
</dbReference>
<dbReference type="CDD" id="cd00464">
    <property type="entry name" value="SK"/>
    <property type="match status" value="1"/>
</dbReference>
<evidence type="ECO:0000256" key="3">
    <source>
        <dbReference type="ARBA" id="ARBA00009948"/>
    </source>
</evidence>
<dbReference type="PRINTS" id="PR01100">
    <property type="entry name" value="SHIKIMTKNASE"/>
</dbReference>
<evidence type="ECO:0000256" key="18">
    <source>
        <dbReference type="ARBA" id="ARBA00054455"/>
    </source>
</evidence>
<dbReference type="InterPro" id="IPR023193">
    <property type="entry name" value="EPSP_synthase_CS"/>
</dbReference>
<evidence type="ECO:0000256" key="6">
    <source>
        <dbReference type="ARBA" id="ARBA00022679"/>
    </source>
</evidence>
<dbReference type="GO" id="GO:0005524">
    <property type="term" value="F:ATP binding"/>
    <property type="evidence" value="ECO:0007669"/>
    <property type="project" value="UniProtKB-UniRule"/>
</dbReference>
<feature type="binding site" evidence="19">
    <location>
        <position position="302"/>
    </location>
    <ligand>
        <name>Zn(2+)</name>
        <dbReference type="ChEBI" id="CHEBI:29105"/>
        <note>catalytic</note>
    </ligand>
</feature>
<dbReference type="EMBL" id="BACD03000016">
    <property type="protein sequence ID" value="GAO48635.1"/>
    <property type="molecule type" value="Genomic_DNA"/>
</dbReference>
<comment type="catalytic activity">
    <reaction evidence="19 20">
        <text>3-dehydroquinate = 3-dehydroshikimate + H2O</text>
        <dbReference type="Rhea" id="RHEA:21096"/>
        <dbReference type="ChEBI" id="CHEBI:15377"/>
        <dbReference type="ChEBI" id="CHEBI:16630"/>
        <dbReference type="ChEBI" id="CHEBI:32364"/>
        <dbReference type="EC" id="4.2.1.10"/>
    </reaction>
</comment>
<dbReference type="PROSITE" id="PS00104">
    <property type="entry name" value="EPSP_SYNTHASE_1"/>
    <property type="match status" value="1"/>
</dbReference>
<feature type="active site" description="Proton acceptor; for 3-dehydroquinate dehydratase activity" evidence="19">
    <location>
        <position position="1224"/>
    </location>
</feature>
<feature type="binding site" evidence="19">
    <location>
        <position position="281"/>
    </location>
    <ligand>
        <name>7-phospho-2-dehydro-3-deoxy-D-arabino-heptonate</name>
        <dbReference type="ChEBI" id="CHEBI:58394"/>
    </ligand>
</feature>
<keyword evidence="5 19" id="KW-0028">Amino-acid biosynthesis</keyword>
<comment type="pathway">
    <text evidence="2 19 20">Metabolic intermediate biosynthesis; chorismate biosynthesis; chorismate from D-erythrose 4-phosphate and phosphoenolpyruvate: step 6/7.</text>
</comment>
<feature type="binding site" evidence="19">
    <location>
        <begin position="114"/>
        <end position="117"/>
    </location>
    <ligand>
        <name>NAD(+)</name>
        <dbReference type="ChEBI" id="CHEBI:57540"/>
    </ligand>
</feature>
<comment type="cofactor">
    <cofactor evidence="19 20">
        <name>Zn(2+)</name>
        <dbReference type="ChEBI" id="CHEBI:29105"/>
    </cofactor>
    <text evidence="19 20">Binds 2 Zn(2+) ions per subunit.</text>
</comment>
<feature type="binding site" evidence="19">
    <location>
        <position position="161"/>
    </location>
    <ligand>
        <name>7-phospho-2-dehydro-3-deoxy-D-arabino-heptonate</name>
        <dbReference type="ChEBI" id="CHEBI:58394"/>
    </ligand>
</feature>
<evidence type="ECO:0000259" key="22">
    <source>
        <dbReference type="Pfam" id="PF01761"/>
    </source>
</evidence>
<dbReference type="SUPFAM" id="SSF55205">
    <property type="entry name" value="EPT/RTPC-like"/>
    <property type="match status" value="1"/>
</dbReference>
<comment type="pathway">
    <text evidence="19 20">Metabolic intermediate biosynthesis; chorismate biosynthesis; chorismate from D-erythrose 4-phosphate and phosphoenolpyruvate: step 2/7.</text>
</comment>
<dbReference type="HAMAP" id="MF_00210">
    <property type="entry name" value="EPSP_synth"/>
    <property type="match status" value="1"/>
</dbReference>
<dbReference type="InterPro" id="IPR022893">
    <property type="entry name" value="Shikimate_DH_fam"/>
</dbReference>
<dbReference type="EC" id="1.1.1.25" evidence="19"/>
<evidence type="ECO:0000259" key="24">
    <source>
        <dbReference type="Pfam" id="PF18317"/>
    </source>
</evidence>
<dbReference type="InterPro" id="IPR027417">
    <property type="entry name" value="P-loop_NTPase"/>
</dbReference>
<dbReference type="InterPro" id="IPR008289">
    <property type="entry name" value="Pentafunct_AroM"/>
</dbReference>
<evidence type="ECO:0000259" key="23">
    <source>
        <dbReference type="Pfam" id="PF08501"/>
    </source>
</evidence>
<dbReference type="CDD" id="cd00502">
    <property type="entry name" value="DHQase_I"/>
    <property type="match status" value="1"/>
</dbReference>
<name>A0A0E9NGU7_SAICN</name>
<dbReference type="Pfam" id="PF01202">
    <property type="entry name" value="SKI"/>
    <property type="match status" value="1"/>
</dbReference>
<dbReference type="CDD" id="cd08195">
    <property type="entry name" value="DHQS"/>
    <property type="match status" value="1"/>
</dbReference>
<feature type="binding site" evidence="19">
    <location>
        <position position="192"/>
    </location>
    <ligand>
        <name>NAD(+)</name>
        <dbReference type="ChEBI" id="CHEBI:57540"/>
    </ligand>
</feature>
<proteinExistence type="inferred from homology"/>
<dbReference type="PANTHER" id="PTHR21090">
    <property type="entry name" value="AROM/DEHYDROQUINATE SYNTHASE"/>
    <property type="match status" value="1"/>
</dbReference>
<dbReference type="InterPro" id="IPR000623">
    <property type="entry name" value="Shikimate_kinase/TSH1"/>
</dbReference>
<evidence type="ECO:0000256" key="5">
    <source>
        <dbReference type="ARBA" id="ARBA00022605"/>
    </source>
</evidence>
<dbReference type="Pfam" id="PF08501">
    <property type="entry name" value="Shikimate_dh_N"/>
    <property type="match status" value="1"/>
</dbReference>
<dbReference type="InterPro" id="IPR010110">
    <property type="entry name" value="Shikimate_DH_AroM-type"/>
</dbReference>
<dbReference type="FunFam" id="3.65.10.10:FF:000007">
    <property type="entry name" value="Pentafunctional AROM polypeptide"/>
    <property type="match status" value="1"/>
</dbReference>
<dbReference type="FunFam" id="1.20.1090.10:FF:000007">
    <property type="entry name" value="Pentafunctional AROM polypeptide"/>
    <property type="match status" value="1"/>
</dbReference>
<dbReference type="InterPro" id="IPR030960">
    <property type="entry name" value="DHQS/DOIS_N"/>
</dbReference>
<dbReference type="EC" id="2.7.1.71" evidence="19"/>
<evidence type="ECO:0000256" key="14">
    <source>
        <dbReference type="ARBA" id="ARBA00023141"/>
    </source>
</evidence>